<evidence type="ECO:0000313" key="2">
    <source>
        <dbReference type="EMBL" id="KAK1411438.1"/>
    </source>
</evidence>
<reference evidence="2" key="1">
    <citation type="journal article" date="2023" name="bioRxiv">
        <title>Improved chromosome-level genome assembly for marigold (Tagetes erecta).</title>
        <authorList>
            <person name="Jiang F."/>
            <person name="Yuan L."/>
            <person name="Wang S."/>
            <person name="Wang H."/>
            <person name="Xu D."/>
            <person name="Wang A."/>
            <person name="Fan W."/>
        </authorList>
    </citation>
    <scope>NUCLEOTIDE SEQUENCE</scope>
    <source>
        <strain evidence="2">WSJ</strain>
        <tissue evidence="2">Leaf</tissue>
    </source>
</reference>
<gene>
    <name evidence="1" type="ORF">QVD17_37986</name>
    <name evidence="2" type="ORF">QVD17_37987</name>
</gene>
<keyword evidence="3" id="KW-1185">Reference proteome</keyword>
<dbReference type="Proteomes" id="UP001229421">
    <property type="component" value="Unassembled WGS sequence"/>
</dbReference>
<name>A0AAD8NKI6_TARER</name>
<proteinExistence type="predicted"/>
<comment type="caution">
    <text evidence="2">The sequence shown here is derived from an EMBL/GenBank/DDBJ whole genome shotgun (WGS) entry which is preliminary data.</text>
</comment>
<accession>A0AAD8NKI6</accession>
<dbReference type="AlphaFoldDB" id="A0AAD8NKI6"/>
<protein>
    <submittedName>
        <fullName evidence="2">Uncharacterized protein</fullName>
    </submittedName>
</protein>
<sequence length="117" mass="13220">MTFSFDFGVYSIAEEGKSKRSWVNLDDVSNNLVRDLEPVKGSGYKLKLRMQNSKLYWRKHVELVGELSNLQNKEEKLLSESIPNLCGSSATRHIHSASTRDRATDFQPSVGPYGLTI</sequence>
<dbReference type="EMBL" id="JAUHHV010000010">
    <property type="protein sequence ID" value="KAK1411438.1"/>
    <property type="molecule type" value="Genomic_DNA"/>
</dbReference>
<evidence type="ECO:0000313" key="3">
    <source>
        <dbReference type="Proteomes" id="UP001229421"/>
    </source>
</evidence>
<dbReference type="EMBL" id="JAUHHV010000010">
    <property type="protein sequence ID" value="KAK1411437.1"/>
    <property type="molecule type" value="Genomic_DNA"/>
</dbReference>
<organism evidence="2 3">
    <name type="scientific">Tagetes erecta</name>
    <name type="common">African marigold</name>
    <dbReference type="NCBI Taxonomy" id="13708"/>
    <lineage>
        <taxon>Eukaryota</taxon>
        <taxon>Viridiplantae</taxon>
        <taxon>Streptophyta</taxon>
        <taxon>Embryophyta</taxon>
        <taxon>Tracheophyta</taxon>
        <taxon>Spermatophyta</taxon>
        <taxon>Magnoliopsida</taxon>
        <taxon>eudicotyledons</taxon>
        <taxon>Gunneridae</taxon>
        <taxon>Pentapetalae</taxon>
        <taxon>asterids</taxon>
        <taxon>campanulids</taxon>
        <taxon>Asterales</taxon>
        <taxon>Asteraceae</taxon>
        <taxon>Asteroideae</taxon>
        <taxon>Heliantheae alliance</taxon>
        <taxon>Tageteae</taxon>
        <taxon>Tagetes</taxon>
    </lineage>
</organism>
<evidence type="ECO:0000313" key="1">
    <source>
        <dbReference type="EMBL" id="KAK1411437.1"/>
    </source>
</evidence>